<protein>
    <submittedName>
        <fullName evidence="4">Deubiquitinase OTUD6B</fullName>
    </submittedName>
</protein>
<evidence type="ECO:0000259" key="3">
    <source>
        <dbReference type="PROSITE" id="PS50802"/>
    </source>
</evidence>
<evidence type="ECO:0000256" key="2">
    <source>
        <dbReference type="SAM" id="MobiDB-lite"/>
    </source>
</evidence>
<proteinExistence type="predicted"/>
<feature type="region of interest" description="Disordered" evidence="2">
    <location>
        <begin position="66"/>
        <end position="114"/>
    </location>
</feature>
<keyword evidence="5" id="KW-1185">Reference proteome</keyword>
<keyword evidence="1" id="KW-0378">Hydrolase</keyword>
<dbReference type="Proteomes" id="UP001151699">
    <property type="component" value="Chromosome X"/>
</dbReference>
<dbReference type="GO" id="GO:0004843">
    <property type="term" value="F:cysteine-type deubiquitinase activity"/>
    <property type="evidence" value="ECO:0007669"/>
    <property type="project" value="TreeGrafter"/>
</dbReference>
<evidence type="ECO:0000313" key="4">
    <source>
        <dbReference type="EMBL" id="KAJ6637246.1"/>
    </source>
</evidence>
<dbReference type="AlphaFoldDB" id="A0A9Q0RYK3"/>
<dbReference type="PANTHER" id="PTHR12419">
    <property type="entry name" value="OTU DOMAIN CONTAINING PROTEIN"/>
    <property type="match status" value="1"/>
</dbReference>
<sequence>MCDSINLDILSLEDITTKHKKERKELQANIQALKKSAGKGDKKKKKEVLETISKLELELDERHANELAQLNKTSNTTEEVTEEVANQPEESDRNQRVSKAQKRRDKKAKDEKAKQAEILEQEKINKTGPRATELKLIKTILKSRNLMLYPIPSDGDCLYNAIRHQLIVTGRSAAVTDILKLRQITAEYILEHKSMLIFYMSNPATGDSLTDDEFINYCESIKRSATWGGQIEIKALSNALKVPIEVLQSSGPPTVQNDDNFPGPPLVLTFHRHMYSLGEHYNSTKCLEIDEETSSDDDDKTV</sequence>
<evidence type="ECO:0000313" key="5">
    <source>
        <dbReference type="Proteomes" id="UP001151699"/>
    </source>
</evidence>
<evidence type="ECO:0000256" key="1">
    <source>
        <dbReference type="ARBA" id="ARBA00022801"/>
    </source>
</evidence>
<dbReference type="GO" id="GO:0016579">
    <property type="term" value="P:protein deubiquitination"/>
    <property type="evidence" value="ECO:0007669"/>
    <property type="project" value="TreeGrafter"/>
</dbReference>
<dbReference type="InterPro" id="IPR003323">
    <property type="entry name" value="OTU_dom"/>
</dbReference>
<dbReference type="PANTHER" id="PTHR12419:SF10">
    <property type="entry name" value="DEUBIQUITINASE OTUD6B"/>
    <property type="match status" value="1"/>
</dbReference>
<gene>
    <name evidence="4" type="primary">otud6b</name>
    <name evidence="4" type="ORF">Bhyg_09976</name>
</gene>
<dbReference type="InterPro" id="IPR038765">
    <property type="entry name" value="Papain-like_cys_pep_sf"/>
</dbReference>
<dbReference type="SUPFAM" id="SSF54001">
    <property type="entry name" value="Cysteine proteinases"/>
    <property type="match status" value="1"/>
</dbReference>
<feature type="domain" description="OTU" evidence="3">
    <location>
        <begin position="146"/>
        <end position="287"/>
    </location>
</feature>
<dbReference type="PROSITE" id="PS50802">
    <property type="entry name" value="OTU"/>
    <property type="match status" value="1"/>
</dbReference>
<name>A0A9Q0RYK3_9DIPT</name>
<dbReference type="Pfam" id="PF02338">
    <property type="entry name" value="OTU"/>
    <property type="match status" value="1"/>
</dbReference>
<dbReference type="CDD" id="cd22761">
    <property type="entry name" value="OTU_OTUD6"/>
    <property type="match status" value="1"/>
</dbReference>
<dbReference type="Gene3D" id="3.90.70.80">
    <property type="match status" value="1"/>
</dbReference>
<dbReference type="InterPro" id="IPR049772">
    <property type="entry name" value="OTU_OTUD6"/>
</dbReference>
<organism evidence="4 5">
    <name type="scientific">Pseudolycoriella hygida</name>
    <dbReference type="NCBI Taxonomy" id="35572"/>
    <lineage>
        <taxon>Eukaryota</taxon>
        <taxon>Metazoa</taxon>
        <taxon>Ecdysozoa</taxon>
        <taxon>Arthropoda</taxon>
        <taxon>Hexapoda</taxon>
        <taxon>Insecta</taxon>
        <taxon>Pterygota</taxon>
        <taxon>Neoptera</taxon>
        <taxon>Endopterygota</taxon>
        <taxon>Diptera</taxon>
        <taxon>Nematocera</taxon>
        <taxon>Sciaroidea</taxon>
        <taxon>Sciaridae</taxon>
        <taxon>Pseudolycoriella</taxon>
    </lineage>
</organism>
<dbReference type="InterPro" id="IPR050704">
    <property type="entry name" value="Peptidase_C85-like"/>
</dbReference>
<accession>A0A9Q0RYK3</accession>
<dbReference type="OrthoDB" id="415023at2759"/>
<comment type="caution">
    <text evidence="4">The sequence shown here is derived from an EMBL/GenBank/DDBJ whole genome shotgun (WGS) entry which is preliminary data.</text>
</comment>
<dbReference type="EMBL" id="WJQU01000003">
    <property type="protein sequence ID" value="KAJ6637246.1"/>
    <property type="molecule type" value="Genomic_DNA"/>
</dbReference>
<reference evidence="4" key="1">
    <citation type="submission" date="2022-07" db="EMBL/GenBank/DDBJ databases">
        <authorList>
            <person name="Trinca V."/>
            <person name="Uliana J.V.C."/>
            <person name="Torres T.T."/>
            <person name="Ward R.J."/>
            <person name="Monesi N."/>
        </authorList>
    </citation>
    <scope>NUCLEOTIDE SEQUENCE</scope>
    <source>
        <strain evidence="4">HSMRA1968</strain>
        <tissue evidence="4">Whole embryos</tissue>
    </source>
</reference>